<dbReference type="Proteomes" id="UP000006514">
    <property type="component" value="Unassembled WGS sequence"/>
</dbReference>
<evidence type="ECO:0000259" key="6">
    <source>
        <dbReference type="PROSITE" id="PS50089"/>
    </source>
</evidence>
<dbReference type="InterPro" id="IPR013083">
    <property type="entry name" value="Znf_RING/FYVE/PHD"/>
</dbReference>
<keyword evidence="8" id="KW-1185">Reference proteome</keyword>
<organism evidence="7 8">
    <name type="scientific">Auricularia subglabra (strain TFB-10046 / SS5)</name>
    <name type="common">White-rot fungus</name>
    <name type="synonym">Auricularia delicata (strain TFB10046)</name>
    <dbReference type="NCBI Taxonomy" id="717982"/>
    <lineage>
        <taxon>Eukaryota</taxon>
        <taxon>Fungi</taxon>
        <taxon>Dikarya</taxon>
        <taxon>Basidiomycota</taxon>
        <taxon>Agaricomycotina</taxon>
        <taxon>Agaricomycetes</taxon>
        <taxon>Auriculariales</taxon>
        <taxon>Auriculariaceae</taxon>
        <taxon>Auricularia</taxon>
    </lineage>
</organism>
<dbReference type="KEGG" id="adl:AURDEDRAFT_115975"/>
<dbReference type="SUPFAM" id="SSF57850">
    <property type="entry name" value="RING/U-box"/>
    <property type="match status" value="1"/>
</dbReference>
<dbReference type="Gene3D" id="3.30.40.10">
    <property type="entry name" value="Zinc/RING finger domain, C3HC4 (zinc finger)"/>
    <property type="match status" value="1"/>
</dbReference>
<keyword evidence="1" id="KW-0479">Metal-binding</keyword>
<dbReference type="Pfam" id="PF13639">
    <property type="entry name" value="zf-RING_2"/>
    <property type="match status" value="1"/>
</dbReference>
<dbReference type="EMBL" id="JH687805">
    <property type="protein sequence ID" value="EJD40205.1"/>
    <property type="molecule type" value="Genomic_DNA"/>
</dbReference>
<dbReference type="InterPro" id="IPR001841">
    <property type="entry name" value="Znf_RING"/>
</dbReference>
<dbReference type="InterPro" id="IPR053238">
    <property type="entry name" value="RING-H2_zinc_finger"/>
</dbReference>
<dbReference type="PROSITE" id="PS50089">
    <property type="entry name" value="ZF_RING_2"/>
    <property type="match status" value="1"/>
</dbReference>
<feature type="compositionally biased region" description="Low complexity" evidence="5">
    <location>
        <begin position="149"/>
        <end position="167"/>
    </location>
</feature>
<proteinExistence type="predicted"/>
<name>J0D243_AURST</name>
<accession>J0D243</accession>
<dbReference type="eggNOG" id="KOG0800">
    <property type="taxonomic scope" value="Eukaryota"/>
</dbReference>
<dbReference type="OMA" id="YEDLLWL"/>
<feature type="region of interest" description="Disordered" evidence="5">
    <location>
        <begin position="1"/>
        <end position="238"/>
    </location>
</feature>
<dbReference type="InParanoid" id="J0D243"/>
<evidence type="ECO:0000256" key="5">
    <source>
        <dbReference type="SAM" id="MobiDB-lite"/>
    </source>
</evidence>
<feature type="compositionally biased region" description="Polar residues" evidence="5">
    <location>
        <begin position="138"/>
        <end position="148"/>
    </location>
</feature>
<sequence length="360" mass="38749">MSSVPVRQRDTHRTPTGAPMDPPPPYSEAAAWSPDVQPVSSSSAAHRPHRPTTVHSEGAPKLRPRHAAVTPAQRPASAQESPLRSNTQYDGLTGRRTRRVPSPRRPLPTIDLFPRAGTSTSYDGLTRQHYSPRPRVTTAPNSTNDTITSSLPSAPATRASSSSAQPRSRGRDHADGPVASLAREPGHSRTRRPSPPPAAPSFEASSTSAPASRTGRGTPRSTQDGGSRRPPRSDGPTDLDILLARIELASEPEYNDLTLLADLLGPARTLPTIDALNIPEGTVELLRRRVTRDGRVKLKLQLLGASVERCSACLAQFRESDKAAVMQPCAHPVHADCARKWLACSTTCPMCRHDLRPASL</sequence>
<evidence type="ECO:0000313" key="8">
    <source>
        <dbReference type="Proteomes" id="UP000006514"/>
    </source>
</evidence>
<evidence type="ECO:0000256" key="1">
    <source>
        <dbReference type="ARBA" id="ARBA00022723"/>
    </source>
</evidence>
<evidence type="ECO:0000256" key="3">
    <source>
        <dbReference type="ARBA" id="ARBA00022833"/>
    </source>
</evidence>
<feature type="domain" description="RING-type" evidence="6">
    <location>
        <begin position="310"/>
        <end position="352"/>
    </location>
</feature>
<evidence type="ECO:0000313" key="7">
    <source>
        <dbReference type="EMBL" id="EJD40205.1"/>
    </source>
</evidence>
<gene>
    <name evidence="7" type="ORF">AURDEDRAFT_115975</name>
</gene>
<keyword evidence="2 4" id="KW-0863">Zinc-finger</keyword>
<protein>
    <recommendedName>
        <fullName evidence="6">RING-type domain-containing protein</fullName>
    </recommendedName>
</protein>
<dbReference type="PANTHER" id="PTHR14155">
    <property type="entry name" value="RING FINGER DOMAIN-CONTAINING"/>
    <property type="match status" value="1"/>
</dbReference>
<dbReference type="PANTHER" id="PTHR14155:SF627">
    <property type="entry name" value="OS06G0192800 PROTEIN"/>
    <property type="match status" value="1"/>
</dbReference>
<reference evidence="8" key="1">
    <citation type="journal article" date="2012" name="Science">
        <title>The Paleozoic origin of enzymatic lignin decomposition reconstructed from 31 fungal genomes.</title>
        <authorList>
            <person name="Floudas D."/>
            <person name="Binder M."/>
            <person name="Riley R."/>
            <person name="Barry K."/>
            <person name="Blanchette R.A."/>
            <person name="Henrissat B."/>
            <person name="Martinez A.T."/>
            <person name="Otillar R."/>
            <person name="Spatafora J.W."/>
            <person name="Yadav J.S."/>
            <person name="Aerts A."/>
            <person name="Benoit I."/>
            <person name="Boyd A."/>
            <person name="Carlson A."/>
            <person name="Copeland A."/>
            <person name="Coutinho P.M."/>
            <person name="de Vries R.P."/>
            <person name="Ferreira P."/>
            <person name="Findley K."/>
            <person name="Foster B."/>
            <person name="Gaskell J."/>
            <person name="Glotzer D."/>
            <person name="Gorecki P."/>
            <person name="Heitman J."/>
            <person name="Hesse C."/>
            <person name="Hori C."/>
            <person name="Igarashi K."/>
            <person name="Jurgens J.A."/>
            <person name="Kallen N."/>
            <person name="Kersten P."/>
            <person name="Kohler A."/>
            <person name="Kuees U."/>
            <person name="Kumar T.K.A."/>
            <person name="Kuo A."/>
            <person name="LaButti K."/>
            <person name="Larrondo L.F."/>
            <person name="Lindquist E."/>
            <person name="Ling A."/>
            <person name="Lombard V."/>
            <person name="Lucas S."/>
            <person name="Lundell T."/>
            <person name="Martin R."/>
            <person name="McLaughlin D.J."/>
            <person name="Morgenstern I."/>
            <person name="Morin E."/>
            <person name="Murat C."/>
            <person name="Nagy L.G."/>
            <person name="Nolan M."/>
            <person name="Ohm R.A."/>
            <person name="Patyshakuliyeva A."/>
            <person name="Rokas A."/>
            <person name="Ruiz-Duenas F.J."/>
            <person name="Sabat G."/>
            <person name="Salamov A."/>
            <person name="Samejima M."/>
            <person name="Schmutz J."/>
            <person name="Slot J.C."/>
            <person name="St John F."/>
            <person name="Stenlid J."/>
            <person name="Sun H."/>
            <person name="Sun S."/>
            <person name="Syed K."/>
            <person name="Tsang A."/>
            <person name="Wiebenga A."/>
            <person name="Young D."/>
            <person name="Pisabarro A."/>
            <person name="Eastwood D.C."/>
            <person name="Martin F."/>
            <person name="Cullen D."/>
            <person name="Grigoriev I.V."/>
            <person name="Hibbett D.S."/>
        </authorList>
    </citation>
    <scope>NUCLEOTIDE SEQUENCE [LARGE SCALE GENOMIC DNA]</scope>
    <source>
        <strain evidence="8">TFB10046</strain>
    </source>
</reference>
<dbReference type="GO" id="GO:0008270">
    <property type="term" value="F:zinc ion binding"/>
    <property type="evidence" value="ECO:0007669"/>
    <property type="project" value="UniProtKB-KW"/>
</dbReference>
<dbReference type="AlphaFoldDB" id="J0D243"/>
<evidence type="ECO:0000256" key="4">
    <source>
        <dbReference type="PROSITE-ProRule" id="PRU00175"/>
    </source>
</evidence>
<keyword evidence="3" id="KW-0862">Zinc</keyword>
<dbReference type="OrthoDB" id="8062037at2759"/>
<feature type="compositionally biased region" description="Low complexity" evidence="5">
    <location>
        <begin position="200"/>
        <end position="212"/>
    </location>
</feature>
<feature type="compositionally biased region" description="Polar residues" evidence="5">
    <location>
        <begin position="76"/>
        <end position="90"/>
    </location>
</feature>
<evidence type="ECO:0000256" key="2">
    <source>
        <dbReference type="ARBA" id="ARBA00022771"/>
    </source>
</evidence>
<dbReference type="SMART" id="SM00184">
    <property type="entry name" value="RING"/>
    <property type="match status" value="1"/>
</dbReference>